<sequence length="162" mass="18554">MEKTIDVSDLLQDPVVVFQQKYYYPLACILSYAMPAVVPWYFWAESLPTAFFVASMFRYVFTLHATLLTNSASHTWGKRPYDIKIMPSDNVLAAIFSLGEWHNYHHVFPGDYTVAELGSPRMTFDRFLCLARFGLRPENFTGKDCPQPCSPDGEMDLILLPL</sequence>
<comment type="caution">
    <text evidence="13">The sequence shown here is derived from an EMBL/GenBank/DDBJ whole genome shotgun (WGS) entry which is preliminary data.</text>
</comment>
<keyword evidence="4 11" id="KW-0812">Transmembrane</keyword>
<evidence type="ECO:0008006" key="15">
    <source>
        <dbReference type="Google" id="ProtNLM"/>
    </source>
</evidence>
<evidence type="ECO:0000256" key="9">
    <source>
        <dbReference type="ARBA" id="ARBA00023136"/>
    </source>
</evidence>
<reference evidence="13" key="1">
    <citation type="submission" date="2021-11" db="EMBL/GenBank/DDBJ databases">
        <authorList>
            <person name="Schell T."/>
        </authorList>
    </citation>
    <scope>NUCLEOTIDE SEQUENCE</scope>
    <source>
        <strain evidence="13">M5</strain>
    </source>
</reference>
<dbReference type="PANTHER" id="PTHR11351:SF31">
    <property type="entry name" value="DESATURASE 1, ISOFORM A-RELATED"/>
    <property type="match status" value="1"/>
</dbReference>
<keyword evidence="14" id="KW-1185">Reference proteome</keyword>
<keyword evidence="3 11" id="KW-0444">Lipid biosynthesis</keyword>
<evidence type="ECO:0000256" key="1">
    <source>
        <dbReference type="ARBA" id="ARBA00004141"/>
    </source>
</evidence>
<dbReference type="PRINTS" id="PR00075">
    <property type="entry name" value="FACDDSATRASE"/>
</dbReference>
<evidence type="ECO:0000256" key="2">
    <source>
        <dbReference type="ARBA" id="ARBA00009295"/>
    </source>
</evidence>
<dbReference type="EMBL" id="CAKKLH010000290">
    <property type="protein sequence ID" value="CAH0109009.1"/>
    <property type="molecule type" value="Genomic_DNA"/>
</dbReference>
<dbReference type="InterPro" id="IPR015876">
    <property type="entry name" value="Acyl-CoA_DS"/>
</dbReference>
<dbReference type="GO" id="GO:0006636">
    <property type="term" value="P:unsaturated fatty acid biosynthetic process"/>
    <property type="evidence" value="ECO:0007669"/>
    <property type="project" value="TreeGrafter"/>
</dbReference>
<keyword evidence="10 11" id="KW-0275">Fatty acid biosynthesis</keyword>
<gene>
    <name evidence="13" type="ORF">DGAL_LOCUS12470</name>
</gene>
<evidence type="ECO:0000256" key="12">
    <source>
        <dbReference type="SAM" id="Phobius"/>
    </source>
</evidence>
<comment type="cofactor">
    <cofactor evidence="11">
        <name>Fe(2+)</name>
        <dbReference type="ChEBI" id="CHEBI:29033"/>
    </cofactor>
</comment>
<dbReference type="GO" id="GO:0005789">
    <property type="term" value="C:endoplasmic reticulum membrane"/>
    <property type="evidence" value="ECO:0007669"/>
    <property type="project" value="TreeGrafter"/>
</dbReference>
<keyword evidence="7 11" id="KW-0560">Oxidoreductase</keyword>
<dbReference type="Proteomes" id="UP000789390">
    <property type="component" value="Unassembled WGS sequence"/>
</dbReference>
<comment type="similarity">
    <text evidence="2 11">Belongs to the fatty acid desaturase type 1 family.</text>
</comment>
<evidence type="ECO:0000256" key="4">
    <source>
        <dbReference type="ARBA" id="ARBA00022692"/>
    </source>
</evidence>
<organism evidence="13 14">
    <name type="scientific">Daphnia galeata</name>
    <dbReference type="NCBI Taxonomy" id="27404"/>
    <lineage>
        <taxon>Eukaryota</taxon>
        <taxon>Metazoa</taxon>
        <taxon>Ecdysozoa</taxon>
        <taxon>Arthropoda</taxon>
        <taxon>Crustacea</taxon>
        <taxon>Branchiopoda</taxon>
        <taxon>Diplostraca</taxon>
        <taxon>Cladocera</taxon>
        <taxon>Anomopoda</taxon>
        <taxon>Daphniidae</taxon>
        <taxon>Daphnia</taxon>
    </lineage>
</organism>
<keyword evidence="6 12" id="KW-1133">Transmembrane helix</keyword>
<protein>
    <recommendedName>
        <fullName evidence="15">Fatty acid desaturase domain-containing protein</fullName>
    </recommendedName>
</protein>
<comment type="subcellular location">
    <subcellularLocation>
        <location evidence="1">Membrane</location>
        <topology evidence="1">Multi-pass membrane protein</topology>
    </subcellularLocation>
</comment>
<dbReference type="PANTHER" id="PTHR11351">
    <property type="entry name" value="ACYL-COA DESATURASE"/>
    <property type="match status" value="1"/>
</dbReference>
<evidence type="ECO:0000313" key="13">
    <source>
        <dbReference type="EMBL" id="CAH0109009.1"/>
    </source>
</evidence>
<evidence type="ECO:0000256" key="8">
    <source>
        <dbReference type="ARBA" id="ARBA00023098"/>
    </source>
</evidence>
<evidence type="ECO:0000256" key="5">
    <source>
        <dbReference type="ARBA" id="ARBA00022832"/>
    </source>
</evidence>
<evidence type="ECO:0000256" key="3">
    <source>
        <dbReference type="ARBA" id="ARBA00022516"/>
    </source>
</evidence>
<evidence type="ECO:0000256" key="11">
    <source>
        <dbReference type="RuleBase" id="RU000581"/>
    </source>
</evidence>
<accession>A0A8J2RXB4</accession>
<dbReference type="GO" id="GO:0005506">
    <property type="term" value="F:iron ion binding"/>
    <property type="evidence" value="ECO:0007669"/>
    <property type="project" value="TreeGrafter"/>
</dbReference>
<dbReference type="GO" id="GO:0004768">
    <property type="term" value="F:stearoyl-CoA 9-desaturase activity"/>
    <property type="evidence" value="ECO:0007669"/>
    <property type="project" value="TreeGrafter"/>
</dbReference>
<evidence type="ECO:0000256" key="6">
    <source>
        <dbReference type="ARBA" id="ARBA00022989"/>
    </source>
</evidence>
<name>A0A8J2RXB4_9CRUS</name>
<dbReference type="OrthoDB" id="10260134at2759"/>
<dbReference type="AlphaFoldDB" id="A0A8J2RXB4"/>
<keyword evidence="8" id="KW-0443">Lipid metabolism</keyword>
<evidence type="ECO:0000256" key="10">
    <source>
        <dbReference type="ARBA" id="ARBA00023160"/>
    </source>
</evidence>
<comment type="domain">
    <text evidence="11">The histidine box domains are involved in binding the catalytic metal ions.</text>
</comment>
<keyword evidence="5" id="KW-0276">Fatty acid metabolism</keyword>
<evidence type="ECO:0000256" key="7">
    <source>
        <dbReference type="ARBA" id="ARBA00023002"/>
    </source>
</evidence>
<proteinExistence type="inferred from homology"/>
<evidence type="ECO:0000313" key="14">
    <source>
        <dbReference type="Proteomes" id="UP000789390"/>
    </source>
</evidence>
<keyword evidence="9 12" id="KW-0472">Membrane</keyword>
<feature type="transmembrane region" description="Helical" evidence="12">
    <location>
        <begin position="22"/>
        <end position="43"/>
    </location>
</feature>